<dbReference type="InterPro" id="IPR045528">
    <property type="entry name" value="DO-GTPase2"/>
</dbReference>
<dbReference type="EMBL" id="JAKJKU010000004">
    <property type="protein sequence ID" value="MCF6774689.1"/>
    <property type="molecule type" value="Genomic_DNA"/>
</dbReference>
<reference evidence="2 3" key="1">
    <citation type="submission" date="2022-01" db="EMBL/GenBank/DDBJ databases">
        <title>Identification and Characterization of Corynebacterium sp.</title>
        <authorList>
            <person name="Luo Q."/>
            <person name="Qu P."/>
            <person name="Chen Q."/>
        </authorList>
    </citation>
    <scope>NUCLEOTIDE SEQUENCE [LARGE SCALE GENOMIC DNA]</scope>
    <source>
        <strain evidence="2 3">MC-12</strain>
    </source>
</reference>
<dbReference type="GeneID" id="92727524"/>
<evidence type="ECO:0000313" key="2">
    <source>
        <dbReference type="EMBL" id="MCF6774689.1"/>
    </source>
</evidence>
<dbReference type="Proteomes" id="UP001200604">
    <property type="component" value="Unassembled WGS sequence"/>
</dbReference>
<accession>A0ABS9HLL3</accession>
<evidence type="ECO:0000313" key="3">
    <source>
        <dbReference type="Proteomes" id="UP001200604"/>
    </source>
</evidence>
<sequence>MAGARSSGKSLYIAVVVKLLQQLVVAHGGTFRPADDYTKETYSEKYEQPLFEEMGLLGATPPAETENAYQKRPLIFDLGVHERVRPDNGDSFNQRIFIVFRDVAGEDLKEENFSDRRESLNFFRAADRIIFLFDPMAVPRIRHLLEGTVINNEVGEDDPTVVLRNVLEVLGEERYPTIAMTLSKFDTLQQLADVEQVGKHAAGGQSVNWQKVMSNLGASFRREGASVEGKFSLTECELLHYEVESLLHCLGARELVNQLRNPMIGSEPYRHMYFVASALGSSPEGEAIARTGIAPFRCLDPIRELLAEVGLFQGKGDVNWYG</sequence>
<feature type="domain" description="Double-GTPase 2" evidence="1">
    <location>
        <begin position="3"/>
        <end position="197"/>
    </location>
</feature>
<gene>
    <name evidence="2" type="ORF">L3H44_09775</name>
</gene>
<proteinExistence type="predicted"/>
<evidence type="ECO:0000259" key="1">
    <source>
        <dbReference type="Pfam" id="PF19993"/>
    </source>
</evidence>
<organism evidence="2 3">
    <name type="scientific">Corynebacterium parakroppenstedtii</name>
    <dbReference type="NCBI Taxonomy" id="2828363"/>
    <lineage>
        <taxon>Bacteria</taxon>
        <taxon>Bacillati</taxon>
        <taxon>Actinomycetota</taxon>
        <taxon>Actinomycetes</taxon>
        <taxon>Mycobacteriales</taxon>
        <taxon>Corynebacteriaceae</taxon>
        <taxon>Corynebacterium</taxon>
    </lineage>
</organism>
<name>A0ABS9HLL3_9CORY</name>
<protein>
    <recommendedName>
        <fullName evidence="1">Double-GTPase 2 domain-containing protein</fullName>
    </recommendedName>
</protein>
<dbReference type="RefSeq" id="WP_152646986.1">
    <property type="nucleotide sequence ID" value="NZ_JAFFSY010000003.1"/>
</dbReference>
<keyword evidence="3" id="KW-1185">Reference proteome</keyword>
<dbReference type="Pfam" id="PF19993">
    <property type="entry name" value="DO-GTPase2"/>
    <property type="match status" value="1"/>
</dbReference>
<comment type="caution">
    <text evidence="2">The sequence shown here is derived from an EMBL/GenBank/DDBJ whole genome shotgun (WGS) entry which is preliminary data.</text>
</comment>